<dbReference type="NCBIfam" id="TIGR01930">
    <property type="entry name" value="AcCoA-C-Actrans"/>
    <property type="match status" value="1"/>
</dbReference>
<evidence type="ECO:0000256" key="1">
    <source>
        <dbReference type="ARBA" id="ARBA00005189"/>
    </source>
</evidence>
<dbReference type="GO" id="GO:0006635">
    <property type="term" value="P:fatty acid beta-oxidation"/>
    <property type="evidence" value="ECO:0007669"/>
    <property type="project" value="TreeGrafter"/>
</dbReference>
<dbReference type="PROSITE" id="PS00098">
    <property type="entry name" value="THIOLASE_1"/>
    <property type="match status" value="1"/>
</dbReference>
<keyword evidence="3 6" id="KW-0808">Transferase</keyword>
<organism evidence="9 10">
    <name type="scientific">Pristionchus entomophagus</name>
    <dbReference type="NCBI Taxonomy" id="358040"/>
    <lineage>
        <taxon>Eukaryota</taxon>
        <taxon>Metazoa</taxon>
        <taxon>Ecdysozoa</taxon>
        <taxon>Nematoda</taxon>
        <taxon>Chromadorea</taxon>
        <taxon>Rhabditida</taxon>
        <taxon>Rhabditina</taxon>
        <taxon>Diplogasteromorpha</taxon>
        <taxon>Diplogasteroidea</taxon>
        <taxon>Neodiplogasteridae</taxon>
        <taxon>Pristionchus</taxon>
    </lineage>
</organism>
<dbReference type="InterPro" id="IPR020615">
    <property type="entry name" value="Thiolase_acyl_enz_int_AS"/>
</dbReference>
<dbReference type="InterPro" id="IPR020613">
    <property type="entry name" value="Thiolase_CS"/>
</dbReference>
<dbReference type="Pfam" id="PF00108">
    <property type="entry name" value="Thiolase_N"/>
    <property type="match status" value="1"/>
</dbReference>
<gene>
    <name evidence="9" type="ORF">PENTCL1PPCAC_4556</name>
</gene>
<reference evidence="9" key="1">
    <citation type="submission" date="2023-10" db="EMBL/GenBank/DDBJ databases">
        <title>Genome assembly of Pristionchus species.</title>
        <authorList>
            <person name="Yoshida K."/>
            <person name="Sommer R.J."/>
        </authorList>
    </citation>
    <scope>NUCLEOTIDE SEQUENCE</scope>
    <source>
        <strain evidence="9">RS0144</strain>
    </source>
</reference>
<feature type="domain" description="Thiolase N-terminal" evidence="7">
    <location>
        <begin position="16"/>
        <end position="270"/>
    </location>
</feature>
<dbReference type="PANTHER" id="PTHR18919:SF133">
    <property type="entry name" value="ACETYL-COA C-ACETYLTRANSFERASE"/>
    <property type="match status" value="1"/>
</dbReference>
<dbReference type="GO" id="GO:0003985">
    <property type="term" value="F:acetyl-CoA C-acetyltransferase activity"/>
    <property type="evidence" value="ECO:0007669"/>
    <property type="project" value="TreeGrafter"/>
</dbReference>
<dbReference type="PANTHER" id="PTHR18919">
    <property type="entry name" value="ACETYL-COA C-ACYLTRANSFERASE"/>
    <property type="match status" value="1"/>
</dbReference>
<dbReference type="InterPro" id="IPR016039">
    <property type="entry name" value="Thiolase-like"/>
</dbReference>
<keyword evidence="4 6" id="KW-0012">Acyltransferase</keyword>
<feature type="active site" description="Proton acceptor" evidence="5">
    <location>
        <position position="354"/>
    </location>
</feature>
<comment type="similarity">
    <text evidence="2 6">Belongs to the thiolase-like superfamily. Thiolase family.</text>
</comment>
<comment type="caution">
    <text evidence="9">The sequence shown here is derived from an EMBL/GenBank/DDBJ whole genome shotgun (WGS) entry which is preliminary data.</text>
</comment>
<accession>A0AAV5SGE7</accession>
<evidence type="ECO:0000256" key="4">
    <source>
        <dbReference type="ARBA" id="ARBA00023315"/>
    </source>
</evidence>
<name>A0AAV5SGE7_9BILA</name>
<dbReference type="CDD" id="cd00751">
    <property type="entry name" value="thiolase"/>
    <property type="match status" value="1"/>
</dbReference>
<feature type="domain" description="Thiolase C-terminal" evidence="8">
    <location>
        <begin position="276"/>
        <end position="394"/>
    </location>
</feature>
<evidence type="ECO:0008006" key="11">
    <source>
        <dbReference type="Google" id="ProtNLM"/>
    </source>
</evidence>
<dbReference type="PROSITE" id="PS00099">
    <property type="entry name" value="THIOLASE_3"/>
    <property type="match status" value="1"/>
</dbReference>
<evidence type="ECO:0000313" key="10">
    <source>
        <dbReference type="Proteomes" id="UP001432027"/>
    </source>
</evidence>
<dbReference type="GO" id="GO:0005739">
    <property type="term" value="C:mitochondrion"/>
    <property type="evidence" value="ECO:0007669"/>
    <property type="project" value="TreeGrafter"/>
</dbReference>
<protein>
    <recommendedName>
        <fullName evidence="11">Acetyltransferase</fullName>
    </recommendedName>
</protein>
<dbReference type="SUPFAM" id="SSF53901">
    <property type="entry name" value="Thiolase-like"/>
    <property type="match status" value="2"/>
</dbReference>
<dbReference type="InterPro" id="IPR002155">
    <property type="entry name" value="Thiolase"/>
</dbReference>
<dbReference type="PROSITE" id="PS00737">
    <property type="entry name" value="THIOLASE_2"/>
    <property type="match status" value="1"/>
</dbReference>
<proteinExistence type="inferred from homology"/>
<feature type="active site" description="Proton acceptor" evidence="5">
    <location>
        <position position="382"/>
    </location>
</feature>
<dbReference type="EMBL" id="BTSX01000002">
    <property type="protein sequence ID" value="GMS82381.1"/>
    <property type="molecule type" value="Genomic_DNA"/>
</dbReference>
<dbReference type="Proteomes" id="UP001432027">
    <property type="component" value="Unassembled WGS sequence"/>
</dbReference>
<dbReference type="PIRSF" id="PIRSF000429">
    <property type="entry name" value="Ac-CoA_Ac_transf"/>
    <property type="match status" value="1"/>
</dbReference>
<dbReference type="Pfam" id="PF02803">
    <property type="entry name" value="Thiolase_C"/>
    <property type="match status" value="1"/>
</dbReference>
<keyword evidence="10" id="KW-1185">Reference proteome</keyword>
<feature type="active site" description="Acyl-thioester intermediate" evidence="5">
    <location>
        <position position="99"/>
    </location>
</feature>
<feature type="non-terminal residue" evidence="9">
    <location>
        <position position="1"/>
    </location>
</feature>
<evidence type="ECO:0000259" key="8">
    <source>
        <dbReference type="Pfam" id="PF02803"/>
    </source>
</evidence>
<dbReference type="InterPro" id="IPR020617">
    <property type="entry name" value="Thiolase_C"/>
</dbReference>
<comment type="pathway">
    <text evidence="1">Lipid metabolism.</text>
</comment>
<sequence length="396" mass="40928">FRGISEMSCGDRKKVFLYSGVRTPIGSFRGSLSTATSVELGATAAKEAMARAGLDPSAISEVVVGSVLTAGVGQNVGRQVAIAAGVPNNVPACTVNKVCSSSMKALQLAHSAILLGDSAHSLVVGTESMSRVPFYMQRGEIPYGGTAMVDGVVKDGLEDAMLHDPMGLCAEKSAKDYGITREESDAYAIGSYKKAAEAWSAGKFKDEVIPMSIKGRRGEAVKIEEDEEYKKLIESKVPSLSPVFLKDGNGTITAANASSLNDGAVAAVISASIPHPPLAEIVAFAEASGAPVDFTVIPVDAVKKLLEKTGLNVEAISLWEVNEAFSVTALAFIRALGIDGTRVNVKGGAVALGHPLGMSGLRVVVSLAHSLQRDQLGIAAICNGGGEAVAVLIRGC</sequence>
<dbReference type="InterPro" id="IPR020616">
    <property type="entry name" value="Thiolase_N"/>
</dbReference>
<evidence type="ECO:0000256" key="6">
    <source>
        <dbReference type="RuleBase" id="RU003557"/>
    </source>
</evidence>
<evidence type="ECO:0000259" key="7">
    <source>
        <dbReference type="Pfam" id="PF00108"/>
    </source>
</evidence>
<evidence type="ECO:0000256" key="3">
    <source>
        <dbReference type="ARBA" id="ARBA00022679"/>
    </source>
</evidence>
<evidence type="ECO:0000256" key="5">
    <source>
        <dbReference type="PIRSR" id="PIRSR000429-1"/>
    </source>
</evidence>
<evidence type="ECO:0000313" key="9">
    <source>
        <dbReference type="EMBL" id="GMS82381.1"/>
    </source>
</evidence>
<evidence type="ECO:0000256" key="2">
    <source>
        <dbReference type="ARBA" id="ARBA00010982"/>
    </source>
</evidence>
<dbReference type="InterPro" id="IPR020610">
    <property type="entry name" value="Thiolase_AS"/>
</dbReference>
<dbReference type="AlphaFoldDB" id="A0AAV5SGE7"/>
<dbReference type="Gene3D" id="3.40.47.10">
    <property type="match status" value="1"/>
</dbReference>